<dbReference type="AlphaFoldDB" id="A0A9D7XQ45"/>
<proteinExistence type="predicted"/>
<gene>
    <name evidence="1" type="ORF">IPP15_23315</name>
</gene>
<evidence type="ECO:0008006" key="3">
    <source>
        <dbReference type="Google" id="ProtNLM"/>
    </source>
</evidence>
<dbReference type="Gene3D" id="3.40.50.10140">
    <property type="entry name" value="Toll/interleukin-1 receptor homology (TIR) domain"/>
    <property type="match status" value="1"/>
</dbReference>
<dbReference type="Proteomes" id="UP000808337">
    <property type="component" value="Unassembled WGS sequence"/>
</dbReference>
<dbReference type="InterPro" id="IPR035897">
    <property type="entry name" value="Toll_tir_struct_dom_sf"/>
</dbReference>
<evidence type="ECO:0000313" key="1">
    <source>
        <dbReference type="EMBL" id="MBK9985239.1"/>
    </source>
</evidence>
<comment type="caution">
    <text evidence="1">The sequence shown here is derived from an EMBL/GenBank/DDBJ whole genome shotgun (WGS) entry which is preliminary data.</text>
</comment>
<dbReference type="EMBL" id="JADKGY010000034">
    <property type="protein sequence ID" value="MBK9985239.1"/>
    <property type="molecule type" value="Genomic_DNA"/>
</dbReference>
<name>A0A9D7XQ45_9BACT</name>
<sequence>MPSLLPGFEYDIFISYRHKDNRGEHWVTEFVTALKTELEGTFKEDISIYFDVNPHDGLLETHNVDKSLEGKLKCLIFIPIISQTYCDPKSFAWQHEFCAFNRMAKEDQFGRDIRLSSGNVASRILPVKIHDLDTEDKTTLEHELGGVLRAIEFIYKEPGVNRPLKPGDIKNDNQNKTDYRNQVNKIANAIKEVITALKYPAAKITGTTEVATSSLAAKTNPSSKKLKTLLFQE</sequence>
<organism evidence="1 2">
    <name type="scientific">Candidatus Opimibacter skivensis</name>
    <dbReference type="NCBI Taxonomy" id="2982028"/>
    <lineage>
        <taxon>Bacteria</taxon>
        <taxon>Pseudomonadati</taxon>
        <taxon>Bacteroidota</taxon>
        <taxon>Saprospiria</taxon>
        <taxon>Saprospirales</taxon>
        <taxon>Saprospiraceae</taxon>
        <taxon>Candidatus Opimibacter</taxon>
    </lineage>
</organism>
<accession>A0A9D7XQ45</accession>
<evidence type="ECO:0000313" key="2">
    <source>
        <dbReference type="Proteomes" id="UP000808337"/>
    </source>
</evidence>
<protein>
    <recommendedName>
        <fullName evidence="3">TIR domain-containing protein</fullName>
    </recommendedName>
</protein>
<dbReference type="SUPFAM" id="SSF52200">
    <property type="entry name" value="Toll/Interleukin receptor TIR domain"/>
    <property type="match status" value="1"/>
</dbReference>
<reference evidence="1 2" key="1">
    <citation type="submission" date="2020-10" db="EMBL/GenBank/DDBJ databases">
        <title>Connecting structure to function with the recovery of over 1000 high-quality activated sludge metagenome-assembled genomes encoding full-length rRNA genes using long-read sequencing.</title>
        <authorList>
            <person name="Singleton C.M."/>
            <person name="Petriglieri F."/>
            <person name="Kristensen J.M."/>
            <person name="Kirkegaard R.H."/>
            <person name="Michaelsen T.Y."/>
            <person name="Andersen M.H."/>
            <person name="Karst S.M."/>
            <person name="Dueholm M.S."/>
            <person name="Nielsen P.H."/>
            <person name="Albertsen M."/>
        </authorList>
    </citation>
    <scope>NUCLEOTIDE SEQUENCE [LARGE SCALE GENOMIC DNA]</scope>
    <source>
        <strain evidence="1">Ribe_18-Q3-R11-54_MAXAC.273</strain>
    </source>
</reference>